<protein>
    <recommendedName>
        <fullName evidence="3">HD domain-containing protein</fullName>
    </recommendedName>
</protein>
<dbReference type="SUPFAM" id="SSF109604">
    <property type="entry name" value="HD-domain/PDEase-like"/>
    <property type="match status" value="1"/>
</dbReference>
<organism evidence="1 2">
    <name type="scientific">Bordetella genomosp. 5</name>
    <dbReference type="NCBI Taxonomy" id="1395608"/>
    <lineage>
        <taxon>Bacteria</taxon>
        <taxon>Pseudomonadati</taxon>
        <taxon>Pseudomonadota</taxon>
        <taxon>Betaproteobacteria</taxon>
        <taxon>Burkholderiales</taxon>
        <taxon>Alcaligenaceae</taxon>
        <taxon>Bordetella</taxon>
    </lineage>
</organism>
<name>A0A261TVD2_9BORD</name>
<reference evidence="1 2" key="1">
    <citation type="submission" date="2017-05" db="EMBL/GenBank/DDBJ databases">
        <title>Complete and WGS of Bordetella genogroups.</title>
        <authorList>
            <person name="Spilker T."/>
            <person name="LiPuma J."/>
        </authorList>
    </citation>
    <scope>NUCLEOTIDE SEQUENCE [LARGE SCALE GENOMIC DNA]</scope>
    <source>
        <strain evidence="1 2">AU10456</strain>
    </source>
</reference>
<evidence type="ECO:0008006" key="3">
    <source>
        <dbReference type="Google" id="ProtNLM"/>
    </source>
</evidence>
<dbReference type="Proteomes" id="UP000216913">
    <property type="component" value="Unassembled WGS sequence"/>
</dbReference>
<sequence length="193" mass="21659">MREAVLKVGTDRERVDFLAIYPWIDEIADRDMAASVLAVLDELWGQSRFATFDKIPTSGKIAYPNLPHTQCVVEMSLAIADAFTRYHGTVVDRDVLIAAAVLQDASKMVEYEPTDDGVRHTEIGKSYTHAFWCAHVALNHGLSAKVVHIILTHSPQAPRFPESLEGKILYYADQLDVIAIHGDRWIKQLMISK</sequence>
<evidence type="ECO:0000313" key="2">
    <source>
        <dbReference type="Proteomes" id="UP000216913"/>
    </source>
</evidence>
<evidence type="ECO:0000313" key="1">
    <source>
        <dbReference type="EMBL" id="OZI53648.1"/>
    </source>
</evidence>
<dbReference type="OrthoDB" id="9797344at2"/>
<keyword evidence="2" id="KW-1185">Reference proteome</keyword>
<dbReference type="Gene3D" id="1.10.3210.10">
    <property type="entry name" value="Hypothetical protein af1432"/>
    <property type="match status" value="1"/>
</dbReference>
<accession>A0A261TVD2</accession>
<dbReference type="AlphaFoldDB" id="A0A261TVD2"/>
<dbReference type="EMBL" id="NEVP01000004">
    <property type="protein sequence ID" value="OZI53648.1"/>
    <property type="molecule type" value="Genomic_DNA"/>
</dbReference>
<dbReference type="RefSeq" id="WP_094799153.1">
    <property type="nucleotide sequence ID" value="NZ_NEVP01000004.1"/>
</dbReference>
<proteinExistence type="predicted"/>
<comment type="caution">
    <text evidence="1">The sequence shown here is derived from an EMBL/GenBank/DDBJ whole genome shotgun (WGS) entry which is preliminary data.</text>
</comment>
<gene>
    <name evidence="1" type="ORF">CAL25_06650</name>
</gene>